<dbReference type="PANTHER" id="PTHR30126">
    <property type="entry name" value="HTH-TYPE TRANSCRIPTIONAL REGULATOR"/>
    <property type="match status" value="1"/>
</dbReference>
<feature type="domain" description="HTH lysR-type" evidence="5">
    <location>
        <begin position="5"/>
        <end position="62"/>
    </location>
</feature>
<gene>
    <name evidence="6" type="ORF">PSH97_10430</name>
</gene>
<dbReference type="InterPro" id="IPR005119">
    <property type="entry name" value="LysR_subst-bd"/>
</dbReference>
<dbReference type="Gene3D" id="3.40.190.290">
    <property type="match status" value="1"/>
</dbReference>
<keyword evidence="7" id="KW-1185">Reference proteome</keyword>
<reference evidence="6 7" key="1">
    <citation type="submission" date="2023-02" db="EMBL/GenBank/DDBJ databases">
        <title>Evolution of Hrp T3SS in non-pathogenic Pseudomonas fluorescens.</title>
        <authorList>
            <person name="Liao K."/>
            <person name="Wei H."/>
            <person name="Gu Y."/>
        </authorList>
    </citation>
    <scope>NUCLEOTIDE SEQUENCE [LARGE SCALE GENOMIC DNA]</scope>
    <source>
        <strain evidence="6 7">FP1935</strain>
    </source>
</reference>
<evidence type="ECO:0000259" key="5">
    <source>
        <dbReference type="PROSITE" id="PS50931"/>
    </source>
</evidence>
<sequence>MLDGVSLDQLRTFVAAVDEGSFSAAARKLNRVQSAVSGWVSGLEDQIGVTLFDRSGRFPKLTPQGALLLTDARSIISAVDTLKARAKLMTSGLEPELSVVVDVFFPTSAITAVVKEFAERFPHTRLKIFVEGLGAGYQPILDGRCSLGILASLPVSFPTLSIERIGEFSLVVVASVDHPLSRLSGKIPRRELAKHVQLVLTDRSELLAGKDFGVLSPSTWRLADLSTKYAFLKDGVGWGSMPWHMVEQDLVAGALATLDVEGSPKEGVKIDICAVHATDSLPGPAGQWLIDRLSCSPIY</sequence>
<evidence type="ECO:0000313" key="6">
    <source>
        <dbReference type="EMBL" id="WLG86901.1"/>
    </source>
</evidence>
<dbReference type="InterPro" id="IPR000847">
    <property type="entry name" value="LysR_HTH_N"/>
</dbReference>
<comment type="similarity">
    <text evidence="1">Belongs to the LysR transcriptional regulatory family.</text>
</comment>
<keyword evidence="2" id="KW-0805">Transcription regulation</keyword>
<evidence type="ECO:0000256" key="2">
    <source>
        <dbReference type="ARBA" id="ARBA00023015"/>
    </source>
</evidence>
<dbReference type="PRINTS" id="PR00039">
    <property type="entry name" value="HTHLYSR"/>
</dbReference>
<organism evidence="6 7">
    <name type="scientific">Pseudomonas cucumis</name>
    <dbReference type="NCBI Taxonomy" id="2954082"/>
    <lineage>
        <taxon>Bacteria</taxon>
        <taxon>Pseudomonadati</taxon>
        <taxon>Pseudomonadota</taxon>
        <taxon>Gammaproteobacteria</taxon>
        <taxon>Pseudomonadales</taxon>
        <taxon>Pseudomonadaceae</taxon>
        <taxon>Pseudomonas</taxon>
    </lineage>
</organism>
<proteinExistence type="inferred from homology"/>
<protein>
    <submittedName>
        <fullName evidence="6">LysR family transcriptional regulator</fullName>
    </submittedName>
</protein>
<dbReference type="RefSeq" id="WP_003203818.1">
    <property type="nucleotide sequence ID" value="NZ_CP117454.1"/>
</dbReference>
<accession>A0ABY9F451</accession>
<keyword evidence="3" id="KW-0238">DNA-binding</keyword>
<dbReference type="InterPro" id="IPR036388">
    <property type="entry name" value="WH-like_DNA-bd_sf"/>
</dbReference>
<keyword evidence="4" id="KW-0804">Transcription</keyword>
<dbReference type="PROSITE" id="PS50931">
    <property type="entry name" value="HTH_LYSR"/>
    <property type="match status" value="1"/>
</dbReference>
<evidence type="ECO:0000256" key="4">
    <source>
        <dbReference type="ARBA" id="ARBA00023163"/>
    </source>
</evidence>
<dbReference type="InterPro" id="IPR036390">
    <property type="entry name" value="WH_DNA-bd_sf"/>
</dbReference>
<name>A0ABY9F451_9PSED</name>
<dbReference type="Pfam" id="PF00126">
    <property type="entry name" value="HTH_1"/>
    <property type="match status" value="1"/>
</dbReference>
<dbReference type="Pfam" id="PF03466">
    <property type="entry name" value="LysR_substrate"/>
    <property type="match status" value="1"/>
</dbReference>
<evidence type="ECO:0000256" key="1">
    <source>
        <dbReference type="ARBA" id="ARBA00009437"/>
    </source>
</evidence>
<dbReference type="Proteomes" id="UP001239418">
    <property type="component" value="Chromosome"/>
</dbReference>
<dbReference type="EMBL" id="CP117454">
    <property type="protein sequence ID" value="WLG86901.1"/>
    <property type="molecule type" value="Genomic_DNA"/>
</dbReference>
<evidence type="ECO:0000313" key="7">
    <source>
        <dbReference type="Proteomes" id="UP001239418"/>
    </source>
</evidence>
<dbReference type="SUPFAM" id="SSF46785">
    <property type="entry name" value="Winged helix' DNA-binding domain"/>
    <property type="match status" value="1"/>
</dbReference>
<dbReference type="SUPFAM" id="SSF53850">
    <property type="entry name" value="Periplasmic binding protein-like II"/>
    <property type="match status" value="1"/>
</dbReference>
<evidence type="ECO:0000256" key="3">
    <source>
        <dbReference type="ARBA" id="ARBA00023125"/>
    </source>
</evidence>
<dbReference type="Gene3D" id="1.10.10.10">
    <property type="entry name" value="Winged helix-like DNA-binding domain superfamily/Winged helix DNA-binding domain"/>
    <property type="match status" value="1"/>
</dbReference>
<dbReference type="GeneID" id="57260546"/>
<dbReference type="PANTHER" id="PTHR30126:SF91">
    <property type="entry name" value="LYSR FAMILY TRANSCRIPTIONAL REGULATOR"/>
    <property type="match status" value="1"/>
</dbReference>